<evidence type="ECO:0000256" key="1">
    <source>
        <dbReference type="ARBA" id="ARBA00022723"/>
    </source>
</evidence>
<dbReference type="AlphaFoldDB" id="A0AAN6XKN4"/>
<keyword evidence="2" id="KW-0547">Nucleotide-binding</keyword>
<evidence type="ECO:0000256" key="2">
    <source>
        <dbReference type="ARBA" id="ARBA00022741"/>
    </source>
</evidence>
<dbReference type="CDD" id="cd18008">
    <property type="entry name" value="DEXDc_SHPRH-like"/>
    <property type="match status" value="1"/>
</dbReference>
<evidence type="ECO:0000259" key="8">
    <source>
        <dbReference type="PROSITE" id="PS50089"/>
    </source>
</evidence>
<dbReference type="Pfam" id="PF00271">
    <property type="entry name" value="Helicase_C"/>
    <property type="match status" value="1"/>
</dbReference>
<dbReference type="InterPro" id="IPR027417">
    <property type="entry name" value="P-loop_NTPase"/>
</dbReference>
<dbReference type="Proteomes" id="UP001303160">
    <property type="component" value="Unassembled WGS sequence"/>
</dbReference>
<evidence type="ECO:0000256" key="3">
    <source>
        <dbReference type="ARBA" id="ARBA00022771"/>
    </source>
</evidence>
<accession>A0AAN6XKN4</accession>
<proteinExistence type="predicted"/>
<dbReference type="PROSITE" id="PS51194">
    <property type="entry name" value="HELICASE_CTER"/>
    <property type="match status" value="1"/>
</dbReference>
<organism evidence="11 12">
    <name type="scientific">Triangularia verruculosa</name>
    <dbReference type="NCBI Taxonomy" id="2587418"/>
    <lineage>
        <taxon>Eukaryota</taxon>
        <taxon>Fungi</taxon>
        <taxon>Dikarya</taxon>
        <taxon>Ascomycota</taxon>
        <taxon>Pezizomycotina</taxon>
        <taxon>Sordariomycetes</taxon>
        <taxon>Sordariomycetidae</taxon>
        <taxon>Sordariales</taxon>
        <taxon>Podosporaceae</taxon>
        <taxon>Triangularia</taxon>
    </lineage>
</organism>
<evidence type="ECO:0000256" key="5">
    <source>
        <dbReference type="ARBA" id="ARBA00022833"/>
    </source>
</evidence>
<dbReference type="SMART" id="SM00490">
    <property type="entry name" value="HELICc"/>
    <property type="match status" value="1"/>
</dbReference>
<dbReference type="InterPro" id="IPR001841">
    <property type="entry name" value="Znf_RING"/>
</dbReference>
<evidence type="ECO:0000259" key="10">
    <source>
        <dbReference type="PROSITE" id="PS51194"/>
    </source>
</evidence>
<sequence length="912" mass="103220">MDGPAATAFGIGPHEILADASPSTFPHWDEICEESDLPLALPIISEVFDNANEAPLTELTELGQAWAHMEDWATSCGLQFHSSAEMMAEETTEAGGVQFCCYGTICQTEVKLVGKMLDHLNELDSNGQSIQSFNVVEHETYFMLKFPHSNLLFAQVNQALSPALASLTQLESVEVKAFVDTERIRALTRKAHTPGQAKARVDINVYGSVADANAVGVGLSRAKMYLQDPEHGMDNIEYMNPQLIHFPGFEEPTVIDKPLGMDTEKNKDMRRVREQRDRFDTALSRIYGDLQRYRKLTRIDGTQNQKLLTSLYPHQEAALNFMTQREFGPVPEEFSLWTCETSSFAKTTFYRHKLTGMELHGEQPSECGGGILADETGMGKTLNILALATLTSAEAFQWSKAEADSPRISRSKATLIMVPSTLIMNSWFAEITKHLDNSLRITRYYGKERDVDSQTYLDSDLVFTTYHTVAASLKKKDTSALFRTEWFRVVLDEAHLIKRRETRLFQAASQILANFRWCLTATPIQNRLEELGSLIAFLRIDQLENHNVFKNKIVTPFSFSSDTSMELALRQFTTLLDAICLRRPKHMLNLPEIKERPRYITLSEDERQRYDETLEEMTHWIKEKASRRKDRQDHFGIFQAQLQLRLVCNHGTFQKPFKRYGRRDRRLEREDFLCALGASADVDCSACGITMPTFDALEPQFRRSDHDCGHVICQDCVQPQSKSCPFCYHAASHRAVAAAQGCRVSSGEQRTDDYFHRVGLSSKMDALMKDLQESPGDTKSIVFSCWTRTLDLVSRHLSERNVRHKRIDGRQTLVERQGNMDLFMAEGGIPVLLMSTGVGANGLNLTAANHVYILEPQWNPSVESQAVGRVARLGQKKGVLVTRYLIRGTVEIQMHAQQRDKTKLAEMGWGGR</sequence>
<evidence type="ECO:0000313" key="12">
    <source>
        <dbReference type="Proteomes" id="UP001303160"/>
    </source>
</evidence>
<dbReference type="InterPro" id="IPR014001">
    <property type="entry name" value="Helicase_ATP-bd"/>
</dbReference>
<dbReference type="PANTHER" id="PTHR45626:SF52">
    <property type="entry name" value="SINGLE-STRANDED DNA-DEPENDENT ATPASE (EUROFUNG)"/>
    <property type="match status" value="1"/>
</dbReference>
<dbReference type="PROSITE" id="PS51192">
    <property type="entry name" value="HELICASE_ATP_BIND_1"/>
    <property type="match status" value="1"/>
</dbReference>
<dbReference type="GO" id="GO:0004386">
    <property type="term" value="F:helicase activity"/>
    <property type="evidence" value="ECO:0007669"/>
    <property type="project" value="UniProtKB-KW"/>
</dbReference>
<keyword evidence="5" id="KW-0862">Zinc</keyword>
<dbReference type="GO" id="GO:0005524">
    <property type="term" value="F:ATP binding"/>
    <property type="evidence" value="ECO:0007669"/>
    <property type="project" value="UniProtKB-KW"/>
</dbReference>
<dbReference type="GO" id="GO:0005634">
    <property type="term" value="C:nucleus"/>
    <property type="evidence" value="ECO:0007669"/>
    <property type="project" value="TreeGrafter"/>
</dbReference>
<keyword evidence="6" id="KW-0067">ATP-binding</keyword>
<dbReference type="CDD" id="cd18793">
    <property type="entry name" value="SF2_C_SNF"/>
    <property type="match status" value="1"/>
</dbReference>
<dbReference type="EMBL" id="MU863900">
    <property type="protein sequence ID" value="KAK4202170.1"/>
    <property type="molecule type" value="Genomic_DNA"/>
</dbReference>
<keyword evidence="11" id="KW-0347">Helicase</keyword>
<dbReference type="PROSITE" id="PS00518">
    <property type="entry name" value="ZF_RING_1"/>
    <property type="match status" value="1"/>
</dbReference>
<evidence type="ECO:0000256" key="4">
    <source>
        <dbReference type="ARBA" id="ARBA00022801"/>
    </source>
</evidence>
<protein>
    <submittedName>
        <fullName evidence="11">Helicase conserved domain-containing protein</fullName>
    </submittedName>
</protein>
<comment type="caution">
    <text evidence="11">The sequence shown here is derived from an EMBL/GenBank/DDBJ whole genome shotgun (WGS) entry which is preliminary data.</text>
</comment>
<dbReference type="InterPro" id="IPR050628">
    <property type="entry name" value="SNF2_RAD54_helicase_TF"/>
</dbReference>
<evidence type="ECO:0000259" key="9">
    <source>
        <dbReference type="PROSITE" id="PS51192"/>
    </source>
</evidence>
<feature type="domain" description="Helicase C-terminal" evidence="10">
    <location>
        <begin position="763"/>
        <end position="908"/>
    </location>
</feature>
<dbReference type="InterPro" id="IPR038718">
    <property type="entry name" value="SNF2-like_sf"/>
</dbReference>
<dbReference type="SUPFAM" id="SSF52540">
    <property type="entry name" value="P-loop containing nucleoside triphosphate hydrolases"/>
    <property type="match status" value="2"/>
</dbReference>
<dbReference type="PANTHER" id="PTHR45626">
    <property type="entry name" value="TRANSCRIPTION TERMINATION FACTOR 2-RELATED"/>
    <property type="match status" value="1"/>
</dbReference>
<evidence type="ECO:0000256" key="6">
    <source>
        <dbReference type="ARBA" id="ARBA00022840"/>
    </source>
</evidence>
<dbReference type="Gene3D" id="3.40.50.300">
    <property type="entry name" value="P-loop containing nucleotide triphosphate hydrolases"/>
    <property type="match status" value="1"/>
</dbReference>
<dbReference type="SMART" id="SM00487">
    <property type="entry name" value="DEXDc"/>
    <property type="match status" value="1"/>
</dbReference>
<keyword evidence="4" id="KW-0378">Hydrolase</keyword>
<dbReference type="GO" id="GO:0006281">
    <property type="term" value="P:DNA repair"/>
    <property type="evidence" value="ECO:0007669"/>
    <property type="project" value="TreeGrafter"/>
</dbReference>
<name>A0AAN6XKN4_9PEZI</name>
<dbReference type="InterPro" id="IPR049730">
    <property type="entry name" value="SNF2/RAD54-like_C"/>
</dbReference>
<dbReference type="Gene3D" id="3.40.50.10810">
    <property type="entry name" value="Tandem AAA-ATPase domain"/>
    <property type="match status" value="1"/>
</dbReference>
<dbReference type="InterPro" id="IPR017907">
    <property type="entry name" value="Znf_RING_CS"/>
</dbReference>
<keyword evidence="1" id="KW-0479">Metal-binding</keyword>
<dbReference type="InterPro" id="IPR000330">
    <property type="entry name" value="SNF2_N"/>
</dbReference>
<feature type="domain" description="RING-type" evidence="8">
    <location>
        <begin position="684"/>
        <end position="727"/>
    </location>
</feature>
<dbReference type="GO" id="GO:0008270">
    <property type="term" value="F:zinc ion binding"/>
    <property type="evidence" value="ECO:0007669"/>
    <property type="project" value="UniProtKB-KW"/>
</dbReference>
<dbReference type="InterPro" id="IPR001650">
    <property type="entry name" value="Helicase_C-like"/>
</dbReference>
<reference evidence="11" key="2">
    <citation type="submission" date="2023-05" db="EMBL/GenBank/DDBJ databases">
        <authorList>
            <consortium name="Lawrence Berkeley National Laboratory"/>
            <person name="Steindorff A."/>
            <person name="Hensen N."/>
            <person name="Bonometti L."/>
            <person name="Westerberg I."/>
            <person name="Brannstrom I.O."/>
            <person name="Guillou S."/>
            <person name="Cros-Aarteil S."/>
            <person name="Calhoun S."/>
            <person name="Haridas S."/>
            <person name="Kuo A."/>
            <person name="Mondo S."/>
            <person name="Pangilinan J."/>
            <person name="Riley R."/>
            <person name="Labutti K."/>
            <person name="Andreopoulos B."/>
            <person name="Lipzen A."/>
            <person name="Chen C."/>
            <person name="Yanf M."/>
            <person name="Daum C."/>
            <person name="Ng V."/>
            <person name="Clum A."/>
            <person name="Ohm R."/>
            <person name="Martin F."/>
            <person name="Silar P."/>
            <person name="Natvig D."/>
            <person name="Lalanne C."/>
            <person name="Gautier V."/>
            <person name="Ament-Velasquez S.L."/>
            <person name="Kruys A."/>
            <person name="Hutchinson M.I."/>
            <person name="Powell A.J."/>
            <person name="Barry K."/>
            <person name="Miller A.N."/>
            <person name="Grigoriev I.V."/>
            <person name="Debuchy R."/>
            <person name="Gladieux P."/>
            <person name="Thoren M.H."/>
            <person name="Johannesson H."/>
        </authorList>
    </citation>
    <scope>NUCLEOTIDE SEQUENCE</scope>
    <source>
        <strain evidence="11">CBS 315.58</strain>
    </source>
</reference>
<keyword evidence="3 7" id="KW-0863">Zinc-finger</keyword>
<gene>
    <name evidence="11" type="ORF">QBC40DRAFT_277088</name>
</gene>
<dbReference type="GO" id="GO:0008094">
    <property type="term" value="F:ATP-dependent activity, acting on DNA"/>
    <property type="evidence" value="ECO:0007669"/>
    <property type="project" value="TreeGrafter"/>
</dbReference>
<feature type="domain" description="Helicase ATP-binding" evidence="9">
    <location>
        <begin position="361"/>
        <end position="541"/>
    </location>
</feature>
<evidence type="ECO:0000256" key="7">
    <source>
        <dbReference type="PROSITE-ProRule" id="PRU00175"/>
    </source>
</evidence>
<keyword evidence="12" id="KW-1185">Reference proteome</keyword>
<evidence type="ECO:0000313" key="11">
    <source>
        <dbReference type="EMBL" id="KAK4202170.1"/>
    </source>
</evidence>
<dbReference type="Pfam" id="PF00176">
    <property type="entry name" value="SNF2-rel_dom"/>
    <property type="match status" value="1"/>
</dbReference>
<dbReference type="PROSITE" id="PS50089">
    <property type="entry name" value="ZF_RING_2"/>
    <property type="match status" value="1"/>
</dbReference>
<dbReference type="GO" id="GO:0016787">
    <property type="term" value="F:hydrolase activity"/>
    <property type="evidence" value="ECO:0007669"/>
    <property type="project" value="UniProtKB-KW"/>
</dbReference>
<reference evidence="11" key="1">
    <citation type="journal article" date="2023" name="Mol. Phylogenet. Evol.">
        <title>Genome-scale phylogeny and comparative genomics of the fungal order Sordariales.</title>
        <authorList>
            <person name="Hensen N."/>
            <person name="Bonometti L."/>
            <person name="Westerberg I."/>
            <person name="Brannstrom I.O."/>
            <person name="Guillou S."/>
            <person name="Cros-Aarteil S."/>
            <person name="Calhoun S."/>
            <person name="Haridas S."/>
            <person name="Kuo A."/>
            <person name="Mondo S."/>
            <person name="Pangilinan J."/>
            <person name="Riley R."/>
            <person name="LaButti K."/>
            <person name="Andreopoulos B."/>
            <person name="Lipzen A."/>
            <person name="Chen C."/>
            <person name="Yan M."/>
            <person name="Daum C."/>
            <person name="Ng V."/>
            <person name="Clum A."/>
            <person name="Steindorff A."/>
            <person name="Ohm R.A."/>
            <person name="Martin F."/>
            <person name="Silar P."/>
            <person name="Natvig D.O."/>
            <person name="Lalanne C."/>
            <person name="Gautier V."/>
            <person name="Ament-Velasquez S.L."/>
            <person name="Kruys A."/>
            <person name="Hutchinson M.I."/>
            <person name="Powell A.J."/>
            <person name="Barry K."/>
            <person name="Miller A.N."/>
            <person name="Grigoriev I.V."/>
            <person name="Debuchy R."/>
            <person name="Gladieux P."/>
            <person name="Hiltunen Thoren M."/>
            <person name="Johannesson H."/>
        </authorList>
    </citation>
    <scope>NUCLEOTIDE SEQUENCE</scope>
    <source>
        <strain evidence="11">CBS 315.58</strain>
    </source>
</reference>